<gene>
    <name evidence="1" type="ORF">EDD38_3408</name>
</gene>
<organism evidence="1 2">
    <name type="scientific">Kitasatospora cineracea</name>
    <dbReference type="NCBI Taxonomy" id="88074"/>
    <lineage>
        <taxon>Bacteria</taxon>
        <taxon>Bacillati</taxon>
        <taxon>Actinomycetota</taxon>
        <taxon>Actinomycetes</taxon>
        <taxon>Kitasatosporales</taxon>
        <taxon>Streptomycetaceae</taxon>
        <taxon>Kitasatospora</taxon>
    </lineage>
</organism>
<sequence length="119" mass="12426">MTEQRNVTGGLHIGGNAQVTITGAGIAAGQNSSATVHNSAVDEEALVRRVLALVEQLRQSAEPATVRTAEELGQEVAAPARRWERVLAYLTRAGQGVAATAAVATEIQGLEQSVRALLQ</sequence>
<dbReference type="Proteomes" id="UP000266906">
    <property type="component" value="Unassembled WGS sequence"/>
</dbReference>
<evidence type="ECO:0000313" key="1">
    <source>
        <dbReference type="EMBL" id="RPE35061.1"/>
    </source>
</evidence>
<name>A0A3N4RVI2_9ACTN</name>
<keyword evidence="2" id="KW-1185">Reference proteome</keyword>
<evidence type="ECO:0000313" key="2">
    <source>
        <dbReference type="Proteomes" id="UP000266906"/>
    </source>
</evidence>
<protein>
    <submittedName>
        <fullName evidence="1">Uncharacterized protein</fullName>
    </submittedName>
</protein>
<dbReference type="RefSeq" id="WP_123818676.1">
    <property type="nucleotide sequence ID" value="NZ_JBEYIY010000010.1"/>
</dbReference>
<dbReference type="EMBL" id="RKQG01000001">
    <property type="protein sequence ID" value="RPE35061.1"/>
    <property type="molecule type" value="Genomic_DNA"/>
</dbReference>
<accession>A0A3N4RVI2</accession>
<proteinExistence type="predicted"/>
<comment type="caution">
    <text evidence="1">The sequence shown here is derived from an EMBL/GenBank/DDBJ whole genome shotgun (WGS) entry which is preliminary data.</text>
</comment>
<dbReference type="AlphaFoldDB" id="A0A3N4RVI2"/>
<reference evidence="1 2" key="1">
    <citation type="submission" date="2018-11" db="EMBL/GenBank/DDBJ databases">
        <title>Sequencing the genomes of 1000 actinobacteria strains.</title>
        <authorList>
            <person name="Klenk H.-P."/>
        </authorList>
    </citation>
    <scope>NUCLEOTIDE SEQUENCE [LARGE SCALE GENOMIC DNA]</scope>
    <source>
        <strain evidence="1 2">DSM 44781</strain>
    </source>
</reference>